<comment type="caution">
    <text evidence="3">The sequence shown here is derived from an EMBL/GenBank/DDBJ whole genome shotgun (WGS) entry which is preliminary data.</text>
</comment>
<feature type="compositionally biased region" description="Basic and acidic residues" evidence="2">
    <location>
        <begin position="376"/>
        <end position="390"/>
    </location>
</feature>
<accession>A0A388KUA1</accession>
<feature type="compositionally biased region" description="Basic and acidic residues" evidence="2">
    <location>
        <begin position="428"/>
        <end position="445"/>
    </location>
</feature>
<dbReference type="Proteomes" id="UP000265515">
    <property type="component" value="Unassembled WGS sequence"/>
</dbReference>
<feature type="coiled-coil region" evidence="1">
    <location>
        <begin position="242"/>
        <end position="294"/>
    </location>
</feature>
<feature type="region of interest" description="Disordered" evidence="2">
    <location>
        <begin position="79"/>
        <end position="193"/>
    </location>
</feature>
<dbReference type="Gramene" id="GBG73523">
    <property type="protein sequence ID" value="GBG73523"/>
    <property type="gene ID" value="CBR_g16866"/>
</dbReference>
<feature type="compositionally biased region" description="Basic and acidic residues" evidence="2">
    <location>
        <begin position="90"/>
        <end position="102"/>
    </location>
</feature>
<proteinExistence type="predicted"/>
<keyword evidence="4" id="KW-1185">Reference proteome</keyword>
<sequence>MTCTMVVPALFAPGVCDEEIVEIFHSAELIRDFENGAASALEDCCDQSEANNEESGFTDGWMTPTTPVCGMDDCEAHTPHPAVMVPSREPNGDSKVDSETEKQSTTLERSNAKDDAAAAASDAEEKKMQLRSADSSDAKESRPVNEGEAKEGDGDEARSRKAAVMADVDDSKGVDDVNAGRSSADNDVSGIPRCSVCEKEGTDCSHRCQDEEAVRPILDEAMQQLSKCSQGTEDLPIKKVLLSSLLKQRAELTQALDQKTVQVEQMAEVVHAEALEKEDEIKSLQESLHRSRLEAASLKFLLTKRLKMDVEGLEAGSPLWGTFPGRGRRRRRGKDDWEKRMNPMREQACATDKNRNGNKNEDEDEDEANRKPSPSCRKESSSKANDDKPTHRERRNGSGKCSSSSSSSSSSYSSFSSEGDGDPLSLKKGAEKEDVPGWSDDKETVDTEAQAQKTTRGEEPGRSAFDFNMMDGELEGYEDWSMTAEEITELQKMCVLECREAVEIRLENERLKEENDKLTNDLFLCSCQCPSAALLRCAK</sequence>
<keyword evidence="1" id="KW-0175">Coiled coil</keyword>
<protein>
    <submittedName>
        <fullName evidence="3">Uncharacterized protein</fullName>
    </submittedName>
</protein>
<feature type="compositionally biased region" description="Basic and acidic residues" evidence="2">
    <location>
        <begin position="123"/>
        <end position="159"/>
    </location>
</feature>
<evidence type="ECO:0000313" key="3">
    <source>
        <dbReference type="EMBL" id="GBG73523.1"/>
    </source>
</evidence>
<feature type="region of interest" description="Disordered" evidence="2">
    <location>
        <begin position="315"/>
        <end position="464"/>
    </location>
</feature>
<reference evidence="3 4" key="1">
    <citation type="journal article" date="2018" name="Cell">
        <title>The Chara Genome: Secondary Complexity and Implications for Plant Terrestrialization.</title>
        <authorList>
            <person name="Nishiyama T."/>
            <person name="Sakayama H."/>
            <person name="Vries J.D."/>
            <person name="Buschmann H."/>
            <person name="Saint-Marcoux D."/>
            <person name="Ullrich K.K."/>
            <person name="Haas F.B."/>
            <person name="Vanderstraeten L."/>
            <person name="Becker D."/>
            <person name="Lang D."/>
            <person name="Vosolsobe S."/>
            <person name="Rombauts S."/>
            <person name="Wilhelmsson P.K.I."/>
            <person name="Janitza P."/>
            <person name="Kern R."/>
            <person name="Heyl A."/>
            <person name="Rumpler F."/>
            <person name="Villalobos L.I.A.C."/>
            <person name="Clay J.M."/>
            <person name="Skokan R."/>
            <person name="Toyoda A."/>
            <person name="Suzuki Y."/>
            <person name="Kagoshima H."/>
            <person name="Schijlen E."/>
            <person name="Tajeshwar N."/>
            <person name="Catarino B."/>
            <person name="Hetherington A.J."/>
            <person name="Saltykova A."/>
            <person name="Bonnot C."/>
            <person name="Breuninger H."/>
            <person name="Symeonidi A."/>
            <person name="Radhakrishnan G.V."/>
            <person name="Van Nieuwerburgh F."/>
            <person name="Deforce D."/>
            <person name="Chang C."/>
            <person name="Karol K.G."/>
            <person name="Hedrich R."/>
            <person name="Ulvskov P."/>
            <person name="Glockner G."/>
            <person name="Delwiche C.F."/>
            <person name="Petrasek J."/>
            <person name="Van de Peer Y."/>
            <person name="Friml J."/>
            <person name="Beilby M."/>
            <person name="Dolan L."/>
            <person name="Kohara Y."/>
            <person name="Sugano S."/>
            <person name="Fujiyama A."/>
            <person name="Delaux P.-M."/>
            <person name="Quint M."/>
            <person name="TheiBen G."/>
            <person name="Hagemann M."/>
            <person name="Harholt J."/>
            <person name="Dunand C."/>
            <person name="Zachgo S."/>
            <person name="Langdale J."/>
            <person name="Maumus F."/>
            <person name="Straeten D.V.D."/>
            <person name="Gould S.B."/>
            <person name="Rensing S.A."/>
        </authorList>
    </citation>
    <scope>NUCLEOTIDE SEQUENCE [LARGE SCALE GENOMIC DNA]</scope>
    <source>
        <strain evidence="3 4">S276</strain>
    </source>
</reference>
<evidence type="ECO:0000313" key="4">
    <source>
        <dbReference type="Proteomes" id="UP000265515"/>
    </source>
</evidence>
<evidence type="ECO:0000256" key="2">
    <source>
        <dbReference type="SAM" id="MobiDB-lite"/>
    </source>
</evidence>
<organism evidence="3 4">
    <name type="scientific">Chara braunii</name>
    <name type="common">Braun's stonewort</name>
    <dbReference type="NCBI Taxonomy" id="69332"/>
    <lineage>
        <taxon>Eukaryota</taxon>
        <taxon>Viridiplantae</taxon>
        <taxon>Streptophyta</taxon>
        <taxon>Charophyceae</taxon>
        <taxon>Charales</taxon>
        <taxon>Characeae</taxon>
        <taxon>Chara</taxon>
    </lineage>
</organism>
<dbReference type="AlphaFoldDB" id="A0A388KUA1"/>
<evidence type="ECO:0000256" key="1">
    <source>
        <dbReference type="SAM" id="Coils"/>
    </source>
</evidence>
<gene>
    <name evidence="3" type="ORF">CBR_g16866</name>
</gene>
<name>A0A388KUA1_CHABU</name>
<feature type="compositionally biased region" description="Low complexity" evidence="2">
    <location>
        <begin position="402"/>
        <end position="417"/>
    </location>
</feature>
<feature type="compositionally biased region" description="Basic and acidic residues" evidence="2">
    <location>
        <begin position="333"/>
        <end position="343"/>
    </location>
</feature>
<dbReference type="EMBL" id="BFEA01000185">
    <property type="protein sequence ID" value="GBG73523.1"/>
    <property type="molecule type" value="Genomic_DNA"/>
</dbReference>